<protein>
    <submittedName>
        <fullName evidence="1">Uncharacterized protein</fullName>
    </submittedName>
</protein>
<reference evidence="1 2" key="1">
    <citation type="submission" date="2019-03" db="EMBL/GenBank/DDBJ databases">
        <title>Genomic Encyclopedia of Type Strains, Phase IV (KMG-IV): sequencing the most valuable type-strain genomes for metagenomic binning, comparative biology and taxonomic classification.</title>
        <authorList>
            <person name="Goeker M."/>
        </authorList>
    </citation>
    <scope>NUCLEOTIDE SEQUENCE [LARGE SCALE GENOMIC DNA]</scope>
    <source>
        <strain evidence="1 2">DSM 1709</strain>
    </source>
</reference>
<gene>
    <name evidence="1" type="ORF">EV684_10692</name>
</gene>
<accession>A0A4R2M879</accession>
<dbReference type="EMBL" id="SLXD01000006">
    <property type="protein sequence ID" value="TCP02530.1"/>
    <property type="molecule type" value="Genomic_DNA"/>
</dbReference>
<name>A0A4R2M879_RUBGE</name>
<sequence>MSLLRLVAPLRVYMEIFHYRLEIMKQGLGVDAERIFQDLPWAVSGDDSDSLRKRIVDNPVEYIRRLRAIDEATVPTFKIFPDHLSSEGLRAVIADAHGVVLLTRNLLQSFISNEVAMQVGVFGGIDTSAQRVAFEPERFIGFVDFTLKHLQSGLAAARDASRCVAPIAYEDLVDASRDDQARQVLDRVRCIVPAATLPAEPLHDGPTVQDRRRDAYDKVSNPERMRAFLRAVGAEAAADGRRDLTLDEWAEVVRIGVRLC</sequence>
<dbReference type="Proteomes" id="UP000295106">
    <property type="component" value="Unassembled WGS sequence"/>
</dbReference>
<organism evidence="1 2">
    <name type="scientific">Rubrivivax gelatinosus</name>
    <name type="common">Rhodocyclus gelatinosus</name>
    <name type="synonym">Rhodopseudomonas gelatinosa</name>
    <dbReference type="NCBI Taxonomy" id="28068"/>
    <lineage>
        <taxon>Bacteria</taxon>
        <taxon>Pseudomonadati</taxon>
        <taxon>Pseudomonadota</taxon>
        <taxon>Betaproteobacteria</taxon>
        <taxon>Burkholderiales</taxon>
        <taxon>Sphaerotilaceae</taxon>
        <taxon>Rubrivivax</taxon>
    </lineage>
</organism>
<dbReference type="Gene3D" id="3.40.50.300">
    <property type="entry name" value="P-loop containing nucleotide triphosphate hydrolases"/>
    <property type="match status" value="1"/>
</dbReference>
<dbReference type="InterPro" id="IPR027417">
    <property type="entry name" value="P-loop_NTPase"/>
</dbReference>
<comment type="caution">
    <text evidence="1">The sequence shown here is derived from an EMBL/GenBank/DDBJ whole genome shotgun (WGS) entry which is preliminary data.</text>
</comment>
<proteinExistence type="predicted"/>
<evidence type="ECO:0000313" key="1">
    <source>
        <dbReference type="EMBL" id="TCP02530.1"/>
    </source>
</evidence>
<dbReference type="AlphaFoldDB" id="A0A4R2M879"/>
<evidence type="ECO:0000313" key="2">
    <source>
        <dbReference type="Proteomes" id="UP000295106"/>
    </source>
</evidence>